<feature type="compositionally biased region" description="Pro residues" evidence="1">
    <location>
        <begin position="599"/>
        <end position="608"/>
    </location>
</feature>
<feature type="compositionally biased region" description="Pro residues" evidence="1">
    <location>
        <begin position="349"/>
        <end position="358"/>
    </location>
</feature>
<dbReference type="EMBL" id="CDMY01000759">
    <property type="protein sequence ID" value="CEM32693.1"/>
    <property type="molecule type" value="Genomic_DNA"/>
</dbReference>
<dbReference type="VEuPathDB" id="CryptoDB:Vbra_18359"/>
<sequence>MSEEGRDEPRPAREGGIHRKRHRPPQDNPSDGQHLREAAVGNDGNENDGAQAPAGAKNTTRDPSNFRNTPKQSSVPQRKELRCNRPPDYVPPKRHRRDDATQTQQADGRDDEVHHMESSEPAAPAAAAAAAAAVPAAPAVARPPLPPSHRGAVKSSLAGAGGVAVGAIKPWGVQTPLHKIHQGKPTGQNLPLPRAKPNRGSSGIPKIMDDRPVLGDTRQLTDRADTDEGRQRQRQWQQQREGAGGGGVGLGVEDGVLGEDGAGDGGEGERRKARRVMQHDQSKAKSVEIATGAAAAAAAAAVRVDRAKPPAKTPPSAQRERRKTLLPSEARQQQQQRNIQTDIDRLSPVPSPSPPPSPTVRVVTLNTLLQPPWGGFFTTPLKAPHVLAPKDGKAKSSRKRVPPAYYEMFDVPTIGDPPLGAYEVLFCSHPERLGLEIQLECGSGWMAPPSHAPEEEKEWGRPLTPHRRLPRHSVLNPDKDKEARSLSQILMPPPDPIPPTITPYRRPLTPPLPPQPKSRAPSAFPMPFNPSPGMWVAPMMNRSPLERPLTPNRGLGWEGEEGQEGEEQVKDMVNHLITQVEEQQQHQQQQHAMDFSPAAPRPISPPPPRKARLGVSKMLEETRKRLEREGQGQNGQGSGGGGGFDFLRGVSPVFVRPRPMSAGPAPTSGVFECVGEVGGLRAPENSPHVGVSGGSDSDGMDLVPPSPRPMARRPRKSTGNLMDIYNDPEFLAAQKEILNNDSTSEERKVYEIAMAAGRRQLELEGGTEDEKQQTAALLDILDNAYLDALEEAERDRPEQILVFDDKPGTGKKQLSPLEQKEAELDLEIAILREKLRKGEDAMMEWRAAIQEYEQATVPEPSQGVEEPAAAAAAGAAEGPDVLQLPTAEQWRSLMDKFVLYEMMANANLLEVHKLGKLQEELARAMAAETYQDIPYAHSPGRLIFNFQRVGGGGRLSIGGSPSPAMSPHCGFRFSPSPSPQVPAPAATRTRLNPMTDIKEGVAAAAVDG</sequence>
<feature type="compositionally biased region" description="Basic and acidic residues" evidence="1">
    <location>
        <begin position="7"/>
        <end position="17"/>
    </location>
</feature>
<accession>A0A0G4GQF7</accession>
<proteinExistence type="predicted"/>
<feature type="compositionally biased region" description="Basic and acidic residues" evidence="1">
    <location>
        <begin position="107"/>
        <end position="118"/>
    </location>
</feature>
<dbReference type="Proteomes" id="UP000041254">
    <property type="component" value="Unassembled WGS sequence"/>
</dbReference>
<feature type="region of interest" description="Disordered" evidence="1">
    <location>
        <begin position="556"/>
        <end position="645"/>
    </location>
</feature>
<keyword evidence="3" id="KW-1185">Reference proteome</keyword>
<feature type="region of interest" description="Disordered" evidence="1">
    <location>
        <begin position="1"/>
        <end position="157"/>
    </location>
</feature>
<feature type="compositionally biased region" description="Low complexity" evidence="1">
    <location>
        <begin position="121"/>
        <end position="140"/>
    </location>
</feature>
<feature type="region of interest" description="Disordered" evidence="1">
    <location>
        <begin position="176"/>
        <end position="360"/>
    </location>
</feature>
<feature type="compositionally biased region" description="Basic and acidic residues" evidence="1">
    <location>
        <begin position="207"/>
        <end position="231"/>
    </location>
</feature>
<gene>
    <name evidence="2" type="ORF">Vbra_18359</name>
</gene>
<feature type="compositionally biased region" description="Basic and acidic residues" evidence="1">
    <location>
        <begin position="277"/>
        <end position="286"/>
    </location>
</feature>
<feature type="region of interest" description="Disordered" evidence="1">
    <location>
        <begin position="448"/>
        <end position="477"/>
    </location>
</feature>
<feature type="compositionally biased region" description="Gly residues" evidence="1">
    <location>
        <begin position="242"/>
        <end position="265"/>
    </location>
</feature>
<name>A0A0G4GQF7_VITBC</name>
<feature type="region of interest" description="Disordered" evidence="1">
    <location>
        <begin position="856"/>
        <end position="876"/>
    </location>
</feature>
<feature type="compositionally biased region" description="Polar residues" evidence="1">
    <location>
        <begin position="57"/>
        <end position="76"/>
    </location>
</feature>
<dbReference type="InParanoid" id="A0A0G4GQF7"/>
<feature type="region of interest" description="Disordered" evidence="1">
    <location>
        <begin position="682"/>
        <end position="721"/>
    </location>
</feature>
<organism evidence="2 3">
    <name type="scientific">Vitrella brassicaformis (strain CCMP3155)</name>
    <dbReference type="NCBI Taxonomy" id="1169540"/>
    <lineage>
        <taxon>Eukaryota</taxon>
        <taxon>Sar</taxon>
        <taxon>Alveolata</taxon>
        <taxon>Colpodellida</taxon>
        <taxon>Vitrellaceae</taxon>
        <taxon>Vitrella</taxon>
    </lineage>
</organism>
<evidence type="ECO:0000313" key="3">
    <source>
        <dbReference type="Proteomes" id="UP000041254"/>
    </source>
</evidence>
<evidence type="ECO:0000313" key="2">
    <source>
        <dbReference type="EMBL" id="CEM32693.1"/>
    </source>
</evidence>
<feature type="compositionally biased region" description="Low complexity" evidence="1">
    <location>
        <begin position="865"/>
        <end position="876"/>
    </location>
</feature>
<feature type="compositionally biased region" description="Basic and acidic residues" evidence="1">
    <location>
        <begin position="618"/>
        <end position="630"/>
    </location>
</feature>
<dbReference type="AlphaFoldDB" id="A0A0G4GQF7"/>
<feature type="compositionally biased region" description="Gly residues" evidence="1">
    <location>
        <begin position="632"/>
        <end position="644"/>
    </location>
</feature>
<reference evidence="2 3" key="1">
    <citation type="submission" date="2014-11" db="EMBL/GenBank/DDBJ databases">
        <authorList>
            <person name="Zhu J."/>
            <person name="Qi W."/>
            <person name="Song R."/>
        </authorList>
    </citation>
    <scope>NUCLEOTIDE SEQUENCE [LARGE SCALE GENOMIC DNA]</scope>
</reference>
<feature type="compositionally biased region" description="Low complexity" evidence="1">
    <location>
        <begin position="694"/>
        <end position="703"/>
    </location>
</feature>
<protein>
    <submittedName>
        <fullName evidence="2">Uncharacterized protein</fullName>
    </submittedName>
</protein>
<evidence type="ECO:0000256" key="1">
    <source>
        <dbReference type="SAM" id="MobiDB-lite"/>
    </source>
</evidence>